<feature type="region of interest" description="Disordered" evidence="1">
    <location>
        <begin position="239"/>
        <end position="331"/>
    </location>
</feature>
<sequence>MLIKSTRPTSNHATSNPLKRDTGAWGKGSSPFPPMGSVTTPNTSAAASTSTAGAAPRKGAWGAPNPKITSAAPAAPAAPPGISIKVAKTASKGPPPAPADNNNASSASPPPLSNPENSASSASSTSSSTFSWADDVQNEMEQLEISRDTVVIADSTTTTVYGEPDELLGDEGEDEYSLPMAPGALSTSVPLAKASNDLAENLWAHHDEDDNEQGEEFQCSVHFGNTRLCKKGICSERAEYEKQKKRKEREQEREKAREKGQQKQGSKGKGSRGKGNRNLTKDNSRSTSRSAWGSNADQRSRSNSHSRSPAHREASPSAGSTAPVEEADPWF</sequence>
<evidence type="ECO:0000313" key="3">
    <source>
        <dbReference type="Proteomes" id="UP001465976"/>
    </source>
</evidence>
<feature type="compositionally biased region" description="Low complexity" evidence="1">
    <location>
        <begin position="43"/>
        <end position="55"/>
    </location>
</feature>
<keyword evidence="3" id="KW-1185">Reference proteome</keyword>
<feature type="compositionally biased region" description="Basic and acidic residues" evidence="1">
    <location>
        <begin position="239"/>
        <end position="261"/>
    </location>
</feature>
<evidence type="ECO:0000256" key="1">
    <source>
        <dbReference type="SAM" id="MobiDB-lite"/>
    </source>
</evidence>
<feature type="compositionally biased region" description="Polar residues" evidence="1">
    <location>
        <begin position="285"/>
        <end position="307"/>
    </location>
</feature>
<evidence type="ECO:0000313" key="2">
    <source>
        <dbReference type="EMBL" id="KAL0574388.1"/>
    </source>
</evidence>
<name>A0ABR3FGE2_9AGAR</name>
<accession>A0ABR3FGE2</accession>
<feature type="compositionally biased region" description="Polar residues" evidence="1">
    <location>
        <begin position="1"/>
        <end position="17"/>
    </location>
</feature>
<feature type="region of interest" description="Disordered" evidence="1">
    <location>
        <begin position="1"/>
        <end position="183"/>
    </location>
</feature>
<proteinExistence type="predicted"/>
<dbReference type="EMBL" id="JBAHYK010000402">
    <property type="protein sequence ID" value="KAL0574388.1"/>
    <property type="molecule type" value="Genomic_DNA"/>
</dbReference>
<feature type="compositionally biased region" description="Low complexity" evidence="1">
    <location>
        <begin position="114"/>
        <end position="128"/>
    </location>
</feature>
<dbReference type="Proteomes" id="UP001465976">
    <property type="component" value="Unassembled WGS sequence"/>
</dbReference>
<comment type="caution">
    <text evidence="2">The sequence shown here is derived from an EMBL/GenBank/DDBJ whole genome shotgun (WGS) entry which is preliminary data.</text>
</comment>
<feature type="compositionally biased region" description="Acidic residues" evidence="1">
    <location>
        <begin position="163"/>
        <end position="176"/>
    </location>
</feature>
<protein>
    <submittedName>
        <fullName evidence="2">Uncharacterized protein</fullName>
    </submittedName>
</protein>
<reference evidence="2 3" key="1">
    <citation type="submission" date="2024-02" db="EMBL/GenBank/DDBJ databases">
        <title>A draft genome for the cacao thread blight pathogen Marasmius crinis-equi.</title>
        <authorList>
            <person name="Cohen S.P."/>
            <person name="Baruah I.K."/>
            <person name="Amoako-Attah I."/>
            <person name="Bukari Y."/>
            <person name="Meinhardt L.W."/>
            <person name="Bailey B.A."/>
        </authorList>
    </citation>
    <scope>NUCLEOTIDE SEQUENCE [LARGE SCALE GENOMIC DNA]</scope>
    <source>
        <strain evidence="2 3">GH-76</strain>
    </source>
</reference>
<organism evidence="2 3">
    <name type="scientific">Marasmius crinis-equi</name>
    <dbReference type="NCBI Taxonomy" id="585013"/>
    <lineage>
        <taxon>Eukaryota</taxon>
        <taxon>Fungi</taxon>
        <taxon>Dikarya</taxon>
        <taxon>Basidiomycota</taxon>
        <taxon>Agaricomycotina</taxon>
        <taxon>Agaricomycetes</taxon>
        <taxon>Agaricomycetidae</taxon>
        <taxon>Agaricales</taxon>
        <taxon>Marasmiineae</taxon>
        <taxon>Marasmiaceae</taxon>
        <taxon>Marasmius</taxon>
    </lineage>
</organism>
<gene>
    <name evidence="2" type="ORF">V5O48_007563</name>
</gene>